<organism evidence="2 3">
    <name type="scientific">Heterorhabditis bacteriophora</name>
    <name type="common">Entomopathogenic nematode worm</name>
    <dbReference type="NCBI Taxonomy" id="37862"/>
    <lineage>
        <taxon>Eukaryota</taxon>
        <taxon>Metazoa</taxon>
        <taxon>Ecdysozoa</taxon>
        <taxon>Nematoda</taxon>
        <taxon>Chromadorea</taxon>
        <taxon>Rhabditida</taxon>
        <taxon>Rhabditina</taxon>
        <taxon>Rhabditomorpha</taxon>
        <taxon>Strongyloidea</taxon>
        <taxon>Heterorhabditidae</taxon>
        <taxon>Heterorhabditis</taxon>
    </lineage>
</organism>
<keyword evidence="2" id="KW-1185">Reference proteome</keyword>
<reference evidence="3" key="1">
    <citation type="submission" date="2016-11" db="UniProtKB">
        <authorList>
            <consortium name="WormBaseParasite"/>
        </authorList>
    </citation>
    <scope>IDENTIFICATION</scope>
</reference>
<feature type="transmembrane region" description="Helical" evidence="1">
    <location>
        <begin position="6"/>
        <end position="23"/>
    </location>
</feature>
<dbReference type="AlphaFoldDB" id="A0A1I7WB56"/>
<keyword evidence="1" id="KW-1133">Transmembrane helix</keyword>
<evidence type="ECO:0000256" key="1">
    <source>
        <dbReference type="SAM" id="Phobius"/>
    </source>
</evidence>
<evidence type="ECO:0000313" key="2">
    <source>
        <dbReference type="Proteomes" id="UP000095283"/>
    </source>
</evidence>
<sequence>MYLITYFSFIHFLINLYVVNIYSL</sequence>
<protein>
    <submittedName>
        <fullName evidence="3">Uncharacterized protein</fullName>
    </submittedName>
</protein>
<dbReference type="Proteomes" id="UP000095283">
    <property type="component" value="Unplaced"/>
</dbReference>
<dbReference type="WBParaSite" id="Hba_01940">
    <property type="protein sequence ID" value="Hba_01940"/>
    <property type="gene ID" value="Hba_01940"/>
</dbReference>
<keyword evidence="1" id="KW-0472">Membrane</keyword>
<evidence type="ECO:0000313" key="3">
    <source>
        <dbReference type="WBParaSite" id="Hba_01940"/>
    </source>
</evidence>
<accession>A0A1I7WB56</accession>
<proteinExistence type="predicted"/>
<keyword evidence="1" id="KW-0812">Transmembrane</keyword>
<name>A0A1I7WB56_HETBA</name>